<dbReference type="InterPro" id="IPR050142">
    <property type="entry name" value="MADS-box/MEF2_TF"/>
</dbReference>
<name>A0AA41VPU6_PAPNU</name>
<dbReference type="PANTHER" id="PTHR48019">
    <property type="entry name" value="SERUM RESPONSE FACTOR HOMOLOG"/>
    <property type="match status" value="1"/>
</dbReference>
<evidence type="ECO:0000259" key="6">
    <source>
        <dbReference type="PROSITE" id="PS50066"/>
    </source>
</evidence>
<feature type="domain" description="MADS-box" evidence="6">
    <location>
        <begin position="1"/>
        <end position="61"/>
    </location>
</feature>
<dbReference type="PROSITE" id="PS51297">
    <property type="entry name" value="K_BOX"/>
    <property type="match status" value="1"/>
</dbReference>
<evidence type="ECO:0000313" key="9">
    <source>
        <dbReference type="Proteomes" id="UP001177140"/>
    </source>
</evidence>
<protein>
    <submittedName>
        <fullName evidence="8">Uncharacterized protein</fullName>
    </submittedName>
</protein>
<dbReference type="Proteomes" id="UP001177140">
    <property type="component" value="Unassembled WGS sequence"/>
</dbReference>
<dbReference type="GO" id="GO:0005634">
    <property type="term" value="C:nucleus"/>
    <property type="evidence" value="ECO:0007669"/>
    <property type="project" value="UniProtKB-SubCell"/>
</dbReference>
<dbReference type="AlphaFoldDB" id="A0AA41VPU6"/>
<evidence type="ECO:0000256" key="1">
    <source>
        <dbReference type="ARBA" id="ARBA00004123"/>
    </source>
</evidence>
<dbReference type="InterPro" id="IPR002100">
    <property type="entry name" value="TF_MADSbox"/>
</dbReference>
<dbReference type="Pfam" id="PF00319">
    <property type="entry name" value="SRF-TF"/>
    <property type="match status" value="1"/>
</dbReference>
<comment type="subcellular location">
    <subcellularLocation>
        <location evidence="1">Nucleus</location>
    </subcellularLocation>
</comment>
<evidence type="ECO:0000256" key="2">
    <source>
        <dbReference type="ARBA" id="ARBA00023015"/>
    </source>
</evidence>
<dbReference type="PROSITE" id="PS50066">
    <property type="entry name" value="MADS_BOX_2"/>
    <property type="match status" value="1"/>
</dbReference>
<dbReference type="EMBL" id="JAJJMA010264663">
    <property type="protein sequence ID" value="MCL7045008.1"/>
    <property type="molecule type" value="Genomic_DNA"/>
</dbReference>
<gene>
    <name evidence="8" type="ORF">MKW94_015198</name>
</gene>
<dbReference type="InterPro" id="IPR036879">
    <property type="entry name" value="TF_MADSbox_sf"/>
</dbReference>
<dbReference type="PRINTS" id="PR00404">
    <property type="entry name" value="MADSDOMAIN"/>
</dbReference>
<accession>A0AA41VPU6</accession>
<dbReference type="GO" id="GO:0000977">
    <property type="term" value="F:RNA polymerase II transcription regulatory region sequence-specific DNA binding"/>
    <property type="evidence" value="ECO:0007669"/>
    <property type="project" value="InterPro"/>
</dbReference>
<dbReference type="Pfam" id="PF01486">
    <property type="entry name" value="K-box"/>
    <property type="match status" value="1"/>
</dbReference>
<dbReference type="Gene3D" id="3.40.1810.10">
    <property type="entry name" value="Transcription factor, MADS-box"/>
    <property type="match status" value="1"/>
</dbReference>
<dbReference type="PROSITE" id="PS00350">
    <property type="entry name" value="MADS_BOX_1"/>
    <property type="match status" value="1"/>
</dbReference>
<keyword evidence="2" id="KW-0805">Transcription regulation</keyword>
<dbReference type="GO" id="GO:0003700">
    <property type="term" value="F:DNA-binding transcription factor activity"/>
    <property type="evidence" value="ECO:0007669"/>
    <property type="project" value="InterPro"/>
</dbReference>
<keyword evidence="5" id="KW-0539">Nucleus</keyword>
<keyword evidence="9" id="KW-1185">Reference proteome</keyword>
<evidence type="ECO:0000259" key="7">
    <source>
        <dbReference type="PROSITE" id="PS51297"/>
    </source>
</evidence>
<dbReference type="GO" id="GO:0046983">
    <property type="term" value="F:protein dimerization activity"/>
    <property type="evidence" value="ECO:0007669"/>
    <property type="project" value="InterPro"/>
</dbReference>
<evidence type="ECO:0000256" key="3">
    <source>
        <dbReference type="ARBA" id="ARBA00023125"/>
    </source>
</evidence>
<dbReference type="GO" id="GO:0045944">
    <property type="term" value="P:positive regulation of transcription by RNA polymerase II"/>
    <property type="evidence" value="ECO:0007669"/>
    <property type="project" value="InterPro"/>
</dbReference>
<dbReference type="CDD" id="cd00265">
    <property type="entry name" value="MADS_MEF2_like"/>
    <property type="match status" value="1"/>
</dbReference>
<reference evidence="8" key="1">
    <citation type="submission" date="2022-03" db="EMBL/GenBank/DDBJ databases">
        <title>A functionally conserved STORR gene fusion in Papaver species that diverged 16.8 million years ago.</title>
        <authorList>
            <person name="Catania T."/>
        </authorList>
    </citation>
    <scope>NUCLEOTIDE SEQUENCE</scope>
    <source>
        <strain evidence="8">S-191538</strain>
    </source>
</reference>
<keyword evidence="4" id="KW-0804">Transcription</keyword>
<sequence>MGRGKIEIKRIENPTNRQVTYSKRRSGIFKKAKELTILCDAQVCLIMFSNTGKVCEYVSPSTTMKEFFDRFRRITNIDLWASQYETLQEELKTQKEINNKLKKEIRQRTGQDDLSELSLDEMRILEKNLIDSADIVRNRKNHVLNSHTETSKKRNKAQEETYKNLVRALHSQADREEQEFHFYAIPADTEGDHHRDYLSSSSSMRRLSISGGGDCENSQITFQLQPSQPNLHHAAGGGYFYSQHYA</sequence>
<evidence type="ECO:0000256" key="4">
    <source>
        <dbReference type="ARBA" id="ARBA00023163"/>
    </source>
</evidence>
<evidence type="ECO:0000313" key="8">
    <source>
        <dbReference type="EMBL" id="MCL7045008.1"/>
    </source>
</evidence>
<dbReference type="SMART" id="SM00432">
    <property type="entry name" value="MADS"/>
    <property type="match status" value="1"/>
</dbReference>
<keyword evidence="3" id="KW-0238">DNA-binding</keyword>
<organism evidence="8 9">
    <name type="scientific">Papaver nudicaule</name>
    <name type="common">Iceland poppy</name>
    <dbReference type="NCBI Taxonomy" id="74823"/>
    <lineage>
        <taxon>Eukaryota</taxon>
        <taxon>Viridiplantae</taxon>
        <taxon>Streptophyta</taxon>
        <taxon>Embryophyta</taxon>
        <taxon>Tracheophyta</taxon>
        <taxon>Spermatophyta</taxon>
        <taxon>Magnoliopsida</taxon>
        <taxon>Ranunculales</taxon>
        <taxon>Papaveraceae</taxon>
        <taxon>Papaveroideae</taxon>
        <taxon>Papaver</taxon>
    </lineage>
</organism>
<evidence type="ECO:0000256" key="5">
    <source>
        <dbReference type="ARBA" id="ARBA00023242"/>
    </source>
</evidence>
<dbReference type="SUPFAM" id="SSF55455">
    <property type="entry name" value="SRF-like"/>
    <property type="match status" value="1"/>
</dbReference>
<proteinExistence type="predicted"/>
<feature type="domain" description="K-box" evidence="7">
    <location>
        <begin position="84"/>
        <end position="176"/>
    </location>
</feature>
<dbReference type="InterPro" id="IPR002487">
    <property type="entry name" value="TF_Kbox"/>
</dbReference>
<dbReference type="InterPro" id="IPR033896">
    <property type="entry name" value="MEF2-like_N"/>
</dbReference>
<comment type="caution">
    <text evidence="8">The sequence shown here is derived from an EMBL/GenBank/DDBJ whole genome shotgun (WGS) entry which is preliminary data.</text>
</comment>